<gene>
    <name evidence="1" type="ORF">AB4Y32_35220</name>
</gene>
<dbReference type="EMBL" id="JBFRCH010000040">
    <property type="protein sequence ID" value="MEX3936947.1"/>
    <property type="molecule type" value="Genomic_DNA"/>
</dbReference>
<evidence type="ECO:0000313" key="2">
    <source>
        <dbReference type="Proteomes" id="UP001558850"/>
    </source>
</evidence>
<sequence>MAKNVELRLMVSKLRFLTSLSDVAFAFDLCINGTNSQFLIIT</sequence>
<evidence type="ECO:0000313" key="1">
    <source>
        <dbReference type="EMBL" id="MEX3936947.1"/>
    </source>
</evidence>
<protein>
    <submittedName>
        <fullName evidence="1">Uncharacterized protein</fullName>
    </submittedName>
</protein>
<dbReference type="Proteomes" id="UP001558850">
    <property type="component" value="Unassembled WGS sequence"/>
</dbReference>
<comment type="caution">
    <text evidence="1">The sequence shown here is derived from an EMBL/GenBank/DDBJ whole genome shotgun (WGS) entry which is preliminary data.</text>
</comment>
<name>A0ACC6UBL3_9BURK</name>
<reference evidence="1" key="1">
    <citation type="submission" date="2024-07" db="EMBL/GenBank/DDBJ databases">
        <title>A survey of Mimosa microsymbionts across Brazilian biomes reveals a high diversity of Paraburkholderia nodulating endemic species, but also that Cupriavidus is common as a symbiont of widespread species.</title>
        <authorList>
            <person name="Rouws L."/>
            <person name="Barauna A."/>
            <person name="Beukes C."/>
            <person name="Rouws J.R.C."/>
            <person name="De Faria S.M."/>
            <person name="Gross E."/>
            <person name="Bueno Dos Reis Junior F."/>
            <person name="Simon M.F."/>
            <person name="Maluk M."/>
            <person name="Odee D.W."/>
            <person name="Kenicer G."/>
            <person name="Young J.P.W."/>
            <person name="Reis V.M."/>
            <person name="Zilli J."/>
            <person name="James E.K."/>
        </authorList>
    </citation>
    <scope>NUCLEOTIDE SEQUENCE</scope>
    <source>
        <strain evidence="1">EG181B</strain>
    </source>
</reference>
<proteinExistence type="predicted"/>
<accession>A0ACC6UBL3</accession>
<organism evidence="1 2">
    <name type="scientific">Paraburkholderia phymatum</name>
    <dbReference type="NCBI Taxonomy" id="148447"/>
    <lineage>
        <taxon>Bacteria</taxon>
        <taxon>Pseudomonadati</taxon>
        <taxon>Pseudomonadota</taxon>
        <taxon>Betaproteobacteria</taxon>
        <taxon>Burkholderiales</taxon>
        <taxon>Burkholderiaceae</taxon>
        <taxon>Paraburkholderia</taxon>
    </lineage>
</organism>
<keyword evidence="2" id="KW-1185">Reference proteome</keyword>